<sequence length="175" mass="19027">MGIEIRIAVPEDAFAACDVLRRSITECCVADHQHNPDALTAWLGNKTPQNVASWFVSPANHALVAERDGAVVGVALLTQAGKLSLCYVLPEALYSGVGKALLQGVEAQARAWGVSVLRLNSTITASKFYERNGYILAGKEKSCYGLECDFFWKKLNACETTDPSPRKRFCNCTGQ</sequence>
<feature type="domain" description="N-acetyltransferase" evidence="3">
    <location>
        <begin position="3"/>
        <end position="157"/>
    </location>
</feature>
<protein>
    <submittedName>
        <fullName evidence="4">GNAT family N-acetyltransferase</fullName>
    </submittedName>
</protein>
<keyword evidence="5" id="KW-1185">Reference proteome</keyword>
<dbReference type="Gene3D" id="3.40.630.30">
    <property type="match status" value="1"/>
</dbReference>
<evidence type="ECO:0000256" key="1">
    <source>
        <dbReference type="ARBA" id="ARBA00022679"/>
    </source>
</evidence>
<dbReference type="CDD" id="cd04301">
    <property type="entry name" value="NAT_SF"/>
    <property type="match status" value="1"/>
</dbReference>
<dbReference type="InterPro" id="IPR016181">
    <property type="entry name" value="Acyl_CoA_acyltransferase"/>
</dbReference>
<dbReference type="OrthoDB" id="8753707at2"/>
<dbReference type="EMBL" id="CP024608">
    <property type="protein sequence ID" value="ATQ76632.1"/>
    <property type="molecule type" value="Genomic_DNA"/>
</dbReference>
<reference evidence="4" key="1">
    <citation type="submission" date="2017-10" db="EMBL/GenBank/DDBJ databases">
        <title>Massilia psychrophilum sp. nov., a novel purple-pigmented bacterium isolated from Tianshan glacier, Xinjiang Municipality, China.</title>
        <authorList>
            <person name="Wang H."/>
        </authorList>
    </citation>
    <scope>NUCLEOTIDE SEQUENCE [LARGE SCALE GENOMIC DNA]</scope>
    <source>
        <strain evidence="4">B2</strain>
    </source>
</reference>
<proteinExistence type="predicted"/>
<dbReference type="Pfam" id="PF13673">
    <property type="entry name" value="Acetyltransf_10"/>
    <property type="match status" value="1"/>
</dbReference>
<name>A0A2D2DNS9_9BURK</name>
<accession>A0A2D2DNS9</accession>
<dbReference type="SUPFAM" id="SSF55729">
    <property type="entry name" value="Acyl-CoA N-acyltransferases (Nat)"/>
    <property type="match status" value="1"/>
</dbReference>
<dbReference type="AlphaFoldDB" id="A0A2D2DNS9"/>
<organism evidence="4 5">
    <name type="scientific">Massilia violaceinigra</name>
    <dbReference type="NCBI Taxonomy" id="2045208"/>
    <lineage>
        <taxon>Bacteria</taxon>
        <taxon>Pseudomonadati</taxon>
        <taxon>Pseudomonadota</taxon>
        <taxon>Betaproteobacteria</taxon>
        <taxon>Burkholderiales</taxon>
        <taxon>Oxalobacteraceae</taxon>
        <taxon>Telluria group</taxon>
        <taxon>Massilia</taxon>
    </lineage>
</organism>
<dbReference type="GO" id="GO:0016747">
    <property type="term" value="F:acyltransferase activity, transferring groups other than amino-acyl groups"/>
    <property type="evidence" value="ECO:0007669"/>
    <property type="project" value="InterPro"/>
</dbReference>
<dbReference type="RefSeq" id="WP_099877880.1">
    <property type="nucleotide sequence ID" value="NZ_CP024608.1"/>
</dbReference>
<dbReference type="Proteomes" id="UP000229897">
    <property type="component" value="Chromosome"/>
</dbReference>
<keyword evidence="2" id="KW-0012">Acyltransferase</keyword>
<evidence type="ECO:0000256" key="2">
    <source>
        <dbReference type="ARBA" id="ARBA00023315"/>
    </source>
</evidence>
<dbReference type="InterPro" id="IPR050832">
    <property type="entry name" value="Bact_Acetyltransf"/>
</dbReference>
<dbReference type="KEGG" id="mass:CR152_20535"/>
<evidence type="ECO:0000313" key="5">
    <source>
        <dbReference type="Proteomes" id="UP000229897"/>
    </source>
</evidence>
<dbReference type="InterPro" id="IPR000182">
    <property type="entry name" value="GNAT_dom"/>
</dbReference>
<dbReference type="PANTHER" id="PTHR43877:SF2">
    <property type="entry name" value="AMINOALKYLPHOSPHONATE N-ACETYLTRANSFERASE-RELATED"/>
    <property type="match status" value="1"/>
</dbReference>
<evidence type="ECO:0000313" key="4">
    <source>
        <dbReference type="EMBL" id="ATQ76632.1"/>
    </source>
</evidence>
<dbReference type="PROSITE" id="PS51186">
    <property type="entry name" value="GNAT"/>
    <property type="match status" value="1"/>
</dbReference>
<evidence type="ECO:0000259" key="3">
    <source>
        <dbReference type="PROSITE" id="PS51186"/>
    </source>
</evidence>
<gene>
    <name evidence="4" type="ORF">CR152_20535</name>
</gene>
<keyword evidence="1 4" id="KW-0808">Transferase</keyword>
<dbReference type="PANTHER" id="PTHR43877">
    <property type="entry name" value="AMINOALKYLPHOSPHONATE N-ACETYLTRANSFERASE-RELATED-RELATED"/>
    <property type="match status" value="1"/>
</dbReference>